<evidence type="ECO:0008006" key="4">
    <source>
        <dbReference type="Google" id="ProtNLM"/>
    </source>
</evidence>
<keyword evidence="1" id="KW-0812">Transmembrane</keyword>
<feature type="transmembrane region" description="Helical" evidence="1">
    <location>
        <begin position="56"/>
        <end position="81"/>
    </location>
</feature>
<gene>
    <name evidence="2" type="ORF">GYN08_15730</name>
</gene>
<feature type="transmembrane region" description="Helical" evidence="1">
    <location>
        <begin position="12"/>
        <end position="36"/>
    </location>
</feature>
<evidence type="ECO:0000256" key="1">
    <source>
        <dbReference type="SAM" id="Phobius"/>
    </source>
</evidence>
<accession>A0ABX0F8K8</accession>
<organism evidence="2 3">
    <name type="scientific">Saccharibacillus alkalitolerans</name>
    <dbReference type="NCBI Taxonomy" id="2705290"/>
    <lineage>
        <taxon>Bacteria</taxon>
        <taxon>Bacillati</taxon>
        <taxon>Bacillota</taxon>
        <taxon>Bacilli</taxon>
        <taxon>Bacillales</taxon>
        <taxon>Paenibacillaceae</taxon>
        <taxon>Saccharibacillus</taxon>
    </lineage>
</organism>
<keyword evidence="1" id="KW-1133">Transmembrane helix</keyword>
<keyword evidence="3" id="KW-1185">Reference proteome</keyword>
<proteinExistence type="predicted"/>
<dbReference type="Proteomes" id="UP000800303">
    <property type="component" value="Unassembled WGS sequence"/>
</dbReference>
<evidence type="ECO:0000313" key="3">
    <source>
        <dbReference type="Proteomes" id="UP000800303"/>
    </source>
</evidence>
<protein>
    <recommendedName>
        <fullName evidence="4">DUF3267 domain-containing protein</fullName>
    </recommendedName>
</protein>
<feature type="transmembrane region" description="Helical" evidence="1">
    <location>
        <begin position="133"/>
        <end position="152"/>
    </location>
</feature>
<reference evidence="2 3" key="1">
    <citation type="submission" date="2020-01" db="EMBL/GenBank/DDBJ databases">
        <title>Polyphasic characterisation and genomic insights into a novel alkali tolerant bacterium VR-M41.</title>
        <authorList>
            <person name="Vemuluri V.R."/>
        </authorList>
    </citation>
    <scope>NUCLEOTIDE SEQUENCE [LARGE SCALE GENOMIC DNA]</scope>
    <source>
        <strain evidence="2 3">VR-M41</strain>
    </source>
</reference>
<dbReference type="RefSeq" id="WP_166275942.1">
    <property type="nucleotide sequence ID" value="NZ_JAAFGS010000005.1"/>
</dbReference>
<sequence length="163" mass="17382">MDRDTEKRKDAHYAPLLLVSLFVSISVSWIALLLAFAGGIEAEAGEETFGNGVGAFAALLLLGAAAVPLHAALHALLLPFVVSRRYRLPFVKELTTQRKGYTAACAAAGLLTAAAVCLVAGDKLGLNFPQLPFLGANIMAYAFWLMLAGARVPRLDEEERKKG</sequence>
<comment type="caution">
    <text evidence="2">The sequence shown here is derived from an EMBL/GenBank/DDBJ whole genome shotgun (WGS) entry which is preliminary data.</text>
</comment>
<evidence type="ECO:0000313" key="2">
    <source>
        <dbReference type="EMBL" id="NGZ76775.1"/>
    </source>
</evidence>
<dbReference type="EMBL" id="JAAFGS010000005">
    <property type="protein sequence ID" value="NGZ76775.1"/>
    <property type="molecule type" value="Genomic_DNA"/>
</dbReference>
<feature type="transmembrane region" description="Helical" evidence="1">
    <location>
        <begin position="101"/>
        <end position="121"/>
    </location>
</feature>
<keyword evidence="1" id="KW-0472">Membrane</keyword>
<name>A0ABX0F8K8_9BACL</name>